<comment type="caution">
    <text evidence="1">The sequence shown here is derived from an EMBL/GenBank/DDBJ whole genome shotgun (WGS) entry which is preliminary data.</text>
</comment>
<reference evidence="1" key="1">
    <citation type="journal article" date="2015" name="Nature">
        <title>Complex archaea that bridge the gap between prokaryotes and eukaryotes.</title>
        <authorList>
            <person name="Spang A."/>
            <person name="Saw J.H."/>
            <person name="Jorgensen S.L."/>
            <person name="Zaremba-Niedzwiedzka K."/>
            <person name="Martijn J."/>
            <person name="Lind A.E."/>
            <person name="van Eijk R."/>
            <person name="Schleper C."/>
            <person name="Guy L."/>
            <person name="Ettema T.J."/>
        </authorList>
    </citation>
    <scope>NUCLEOTIDE SEQUENCE</scope>
</reference>
<gene>
    <name evidence="1" type="ORF">LCGC14_0105080</name>
</gene>
<evidence type="ECO:0008006" key="2">
    <source>
        <dbReference type="Google" id="ProtNLM"/>
    </source>
</evidence>
<organism evidence="1">
    <name type="scientific">marine sediment metagenome</name>
    <dbReference type="NCBI Taxonomy" id="412755"/>
    <lineage>
        <taxon>unclassified sequences</taxon>
        <taxon>metagenomes</taxon>
        <taxon>ecological metagenomes</taxon>
    </lineage>
</organism>
<accession>A0A0F9XSR3</accession>
<protein>
    <recommendedName>
        <fullName evidence="2">DUF2219 domain-containing protein</fullName>
    </recommendedName>
</protein>
<proteinExistence type="predicted"/>
<evidence type="ECO:0000313" key="1">
    <source>
        <dbReference type="EMBL" id="KKO02552.1"/>
    </source>
</evidence>
<dbReference type="Gene3D" id="2.40.128.140">
    <property type="entry name" value="Outer membrane protein"/>
    <property type="match status" value="1"/>
</dbReference>
<dbReference type="InterPro" id="IPR018707">
    <property type="entry name" value="LpxR"/>
</dbReference>
<name>A0A0F9XSR3_9ZZZZ</name>
<dbReference type="InterPro" id="IPR037107">
    <property type="entry name" value="Put_OMP_sf"/>
</dbReference>
<sequence>MLRFLVPVLAALLLLPMDAQATERMRLGYGRLITNDAIAEFRDRERTGSYVSSRVWGPEWTGRLPDRFGQLIELRLGVELLAPASLRRPRPGSRPWAGALSAGVHTHFEGYSVEYSVGAAIYATGPQTHLDDLQRGLHDLIDATSPSDRVLDNQIENGFQPTVLVETARSFPIGARTTLRPFVEGQAGIETFMRVGFDLTFGDITRGELLVRDSTTGHRYRVVQNTDATGFGFVIGADMARVSDSVFLPSDRGYDLTPRRDRVRAGVHWQGRRASAFYGLTWLGKEYETQPDNQLVGSVRLKLAF</sequence>
<dbReference type="AlphaFoldDB" id="A0A0F9XSR3"/>
<dbReference type="EMBL" id="LAZR01000030">
    <property type="protein sequence ID" value="KKO02552.1"/>
    <property type="molecule type" value="Genomic_DNA"/>
</dbReference>
<dbReference type="Pfam" id="PF09982">
    <property type="entry name" value="LpxR"/>
    <property type="match status" value="1"/>
</dbReference>